<gene>
    <name evidence="5" type="ORF">FWK35_00014166</name>
</gene>
<keyword evidence="1" id="KW-0479">Metal-binding</keyword>
<evidence type="ECO:0000313" key="6">
    <source>
        <dbReference type="Proteomes" id="UP000478052"/>
    </source>
</evidence>
<dbReference type="Proteomes" id="UP000478052">
    <property type="component" value="Unassembled WGS sequence"/>
</dbReference>
<accession>A0A6G0YM58</accession>
<reference evidence="5 6" key="1">
    <citation type="submission" date="2019-08" db="EMBL/GenBank/DDBJ databases">
        <title>Whole genome of Aphis craccivora.</title>
        <authorList>
            <person name="Voronova N.V."/>
            <person name="Shulinski R.S."/>
            <person name="Bandarenka Y.V."/>
            <person name="Zhorov D.G."/>
            <person name="Warner D."/>
        </authorList>
    </citation>
    <scope>NUCLEOTIDE SEQUENCE [LARGE SCALE GENOMIC DNA]</scope>
    <source>
        <strain evidence="5">180601</strain>
        <tissue evidence="5">Whole Body</tissue>
    </source>
</reference>
<dbReference type="OrthoDB" id="6607069at2759"/>
<dbReference type="EMBL" id="VUJU01003274">
    <property type="protein sequence ID" value="KAF0758515.1"/>
    <property type="molecule type" value="Genomic_DNA"/>
</dbReference>
<dbReference type="Gene3D" id="2.20.25.240">
    <property type="match status" value="1"/>
</dbReference>
<name>A0A6G0YM58_APHCR</name>
<dbReference type="InterPro" id="IPR007588">
    <property type="entry name" value="Znf_FLYWCH"/>
</dbReference>
<evidence type="ECO:0000313" key="5">
    <source>
        <dbReference type="EMBL" id="KAF0758515.1"/>
    </source>
</evidence>
<dbReference type="GO" id="GO:0008270">
    <property type="term" value="F:zinc ion binding"/>
    <property type="evidence" value="ECO:0007669"/>
    <property type="project" value="UniProtKB-KW"/>
</dbReference>
<protein>
    <submittedName>
        <fullName evidence="5">FLYWCH-type domain-containing protein</fullName>
    </submittedName>
</protein>
<comment type="caution">
    <text evidence="5">The sequence shown here is derived from an EMBL/GenBank/DDBJ whole genome shotgun (WGS) entry which is preliminary data.</text>
</comment>
<feature type="domain" description="FLYWCH-type" evidence="4">
    <location>
        <begin position="4"/>
        <end position="66"/>
    </location>
</feature>
<sequence>MAKFIESNRGKRMLVFENYKFSFAYTKLDGTMRWKCVIRSCSIKLYTNENDKILKNENDSNIYHNHNPYETKIIDRQIINTSCKRKATEEIFVRPKKNYF</sequence>
<evidence type="ECO:0000256" key="2">
    <source>
        <dbReference type="ARBA" id="ARBA00022771"/>
    </source>
</evidence>
<dbReference type="Pfam" id="PF04500">
    <property type="entry name" value="FLYWCH"/>
    <property type="match status" value="1"/>
</dbReference>
<dbReference type="AlphaFoldDB" id="A0A6G0YM58"/>
<keyword evidence="3" id="KW-0862">Zinc</keyword>
<keyword evidence="6" id="KW-1185">Reference proteome</keyword>
<organism evidence="5 6">
    <name type="scientific">Aphis craccivora</name>
    <name type="common">Cowpea aphid</name>
    <dbReference type="NCBI Taxonomy" id="307492"/>
    <lineage>
        <taxon>Eukaryota</taxon>
        <taxon>Metazoa</taxon>
        <taxon>Ecdysozoa</taxon>
        <taxon>Arthropoda</taxon>
        <taxon>Hexapoda</taxon>
        <taxon>Insecta</taxon>
        <taxon>Pterygota</taxon>
        <taxon>Neoptera</taxon>
        <taxon>Paraneoptera</taxon>
        <taxon>Hemiptera</taxon>
        <taxon>Sternorrhyncha</taxon>
        <taxon>Aphidomorpha</taxon>
        <taxon>Aphidoidea</taxon>
        <taxon>Aphididae</taxon>
        <taxon>Aphidini</taxon>
        <taxon>Aphis</taxon>
        <taxon>Aphis</taxon>
    </lineage>
</organism>
<evidence type="ECO:0000259" key="4">
    <source>
        <dbReference type="Pfam" id="PF04500"/>
    </source>
</evidence>
<evidence type="ECO:0000256" key="3">
    <source>
        <dbReference type="ARBA" id="ARBA00022833"/>
    </source>
</evidence>
<proteinExistence type="predicted"/>
<evidence type="ECO:0000256" key="1">
    <source>
        <dbReference type="ARBA" id="ARBA00022723"/>
    </source>
</evidence>
<keyword evidence="2" id="KW-0863">Zinc-finger</keyword>